<comment type="similarity">
    <text evidence="2">Belongs to the IPK1 type 1 family.</text>
</comment>
<keyword evidence="6 9" id="KW-0547">Nucleotide-binding</keyword>
<evidence type="ECO:0000256" key="5">
    <source>
        <dbReference type="ARBA" id="ARBA00022679"/>
    </source>
</evidence>
<dbReference type="Proteomes" id="UP001412239">
    <property type="component" value="Unassembled WGS sequence"/>
</dbReference>
<comment type="function">
    <text evidence="9">Phosphorylates Ins(1,3,4,5,6)P5 at position 2 to form Ins(1,2,3,4,5,6)P6 (InsP6 or phytate).</text>
</comment>
<keyword evidence="11" id="KW-0732">Signal</keyword>
<evidence type="ECO:0000313" key="13">
    <source>
        <dbReference type="Proteomes" id="UP001412239"/>
    </source>
</evidence>
<feature type="region of interest" description="Disordered" evidence="10">
    <location>
        <begin position="37"/>
        <end position="68"/>
    </location>
</feature>
<organism evidence="12 13">
    <name type="scientific">Tuber aestivum</name>
    <name type="common">summer truffle</name>
    <dbReference type="NCBI Taxonomy" id="59557"/>
    <lineage>
        <taxon>Eukaryota</taxon>
        <taxon>Fungi</taxon>
        <taxon>Dikarya</taxon>
        <taxon>Ascomycota</taxon>
        <taxon>Pezizomycotina</taxon>
        <taxon>Pezizomycetes</taxon>
        <taxon>Pezizales</taxon>
        <taxon>Tuberaceae</taxon>
        <taxon>Tuber</taxon>
    </lineage>
</organism>
<evidence type="ECO:0000256" key="1">
    <source>
        <dbReference type="ARBA" id="ARBA00003979"/>
    </source>
</evidence>
<dbReference type="PANTHER" id="PTHR14456">
    <property type="entry name" value="INOSITOL POLYPHOSPHATE KINASE 1"/>
    <property type="match status" value="1"/>
</dbReference>
<dbReference type="PANTHER" id="PTHR14456:SF2">
    <property type="entry name" value="INOSITOL-PENTAKISPHOSPHATE 2-KINASE"/>
    <property type="match status" value="1"/>
</dbReference>
<feature type="compositionally biased region" description="Low complexity" evidence="10">
    <location>
        <begin position="37"/>
        <end position="53"/>
    </location>
</feature>
<keyword evidence="13" id="KW-1185">Reference proteome</keyword>
<evidence type="ECO:0000313" key="12">
    <source>
        <dbReference type="EMBL" id="CUS11979.1"/>
    </source>
</evidence>
<dbReference type="GO" id="GO:0005634">
    <property type="term" value="C:nucleus"/>
    <property type="evidence" value="ECO:0007669"/>
    <property type="project" value="TreeGrafter"/>
</dbReference>
<dbReference type="EC" id="2.7.1.158" evidence="3 9"/>
<dbReference type="InterPro" id="IPR009286">
    <property type="entry name" value="Ins_P5_2-kin"/>
</dbReference>
<sequence length="438" mass="48088">MIAASLLVLVLSVALIPLVPNARPWIAKNILRRASTSASSSPPSSANMSSAAPASPPDSPADATSPTAVPPLVDLSSVPLLSGDLQLTYLAEGAANIIYRLSAAPGAPPVDGYVNRLLRLRKALPSAQPNLLAYSHLLHTFHPLFPSHLLVPTTLIRVPRSVILRENVNLLQMENAGKRPAKRRGLYLEEEAEDYGFVILDMSPRAIEDLPPTPPDIDGAIAPPISGVTAEEFKSKGFLTRQILVEFKPKWVVQSPSAPANWRRCRTCALRLQKHGKPSHCPLDLSSQEEPRVRNTLQHILPSIQPKNLQLRHGEAWEDARKVIEDQAADFLVSSELMPLLKRLQLEMDPLGPIMAAREGSQYCRERFVTAMTIRDLTIFLRIDLDGGVEARIGDLDLKTGEAGKWDYWANVEQTLITSGYYSGTEEGALEKGIWCKP</sequence>
<evidence type="ECO:0000256" key="10">
    <source>
        <dbReference type="SAM" id="MobiDB-lite"/>
    </source>
</evidence>
<comment type="function">
    <text evidence="1">Has kinase activity and phosphorylates inositol-1,3,4,5,6-pentakisphosphate (Ins(1,3,4,5,6)P5) to produce 1,2,3,4,5,6-hexakisphosphate (InsP6), also known as phytate.</text>
</comment>
<evidence type="ECO:0000256" key="6">
    <source>
        <dbReference type="ARBA" id="ARBA00022741"/>
    </source>
</evidence>
<name>A0A292PWP8_9PEZI</name>
<comment type="domain">
    <text evidence="9">The EXKPK motif is conserved in inositol-pentakisphosphate 2-kinases of both family 1 and 2.</text>
</comment>
<keyword evidence="7 9" id="KW-0418">Kinase</keyword>
<dbReference type="GO" id="GO:0005524">
    <property type="term" value="F:ATP binding"/>
    <property type="evidence" value="ECO:0007669"/>
    <property type="project" value="UniProtKB-KW"/>
</dbReference>
<gene>
    <name evidence="12" type="ORF">GSTUAT00003893001</name>
</gene>
<feature type="chain" id="PRO_5012561662" description="Inositol-pentakisphosphate 2-kinase" evidence="11">
    <location>
        <begin position="23"/>
        <end position="438"/>
    </location>
</feature>
<evidence type="ECO:0000256" key="11">
    <source>
        <dbReference type="SAM" id="SignalP"/>
    </source>
</evidence>
<dbReference type="EMBL" id="LN891007">
    <property type="protein sequence ID" value="CUS11979.1"/>
    <property type="molecule type" value="Genomic_DNA"/>
</dbReference>
<dbReference type="GO" id="GO:0035299">
    <property type="term" value="F:inositol-1,3,4,5,6-pentakisphosphate 2-kinase activity"/>
    <property type="evidence" value="ECO:0007669"/>
    <property type="project" value="UniProtKB-EC"/>
</dbReference>
<evidence type="ECO:0000256" key="9">
    <source>
        <dbReference type="RuleBase" id="RU364126"/>
    </source>
</evidence>
<evidence type="ECO:0000256" key="2">
    <source>
        <dbReference type="ARBA" id="ARBA00008305"/>
    </source>
</evidence>
<keyword evidence="8 9" id="KW-0067">ATP-binding</keyword>
<evidence type="ECO:0000256" key="3">
    <source>
        <dbReference type="ARBA" id="ARBA00012023"/>
    </source>
</evidence>
<keyword evidence="5 9" id="KW-0808">Transferase</keyword>
<dbReference type="Pfam" id="PF06090">
    <property type="entry name" value="Ins_P5_2-kin"/>
    <property type="match status" value="1"/>
</dbReference>
<proteinExistence type="inferred from homology"/>
<evidence type="ECO:0000256" key="7">
    <source>
        <dbReference type="ARBA" id="ARBA00022777"/>
    </source>
</evidence>
<protein>
    <recommendedName>
        <fullName evidence="4 9">Inositol-pentakisphosphate 2-kinase</fullName>
        <ecNumber evidence="3 9">2.7.1.158</ecNumber>
    </recommendedName>
</protein>
<evidence type="ECO:0000256" key="8">
    <source>
        <dbReference type="ARBA" id="ARBA00022840"/>
    </source>
</evidence>
<evidence type="ECO:0000256" key="4">
    <source>
        <dbReference type="ARBA" id="ARBA00014846"/>
    </source>
</evidence>
<feature type="signal peptide" evidence="11">
    <location>
        <begin position="1"/>
        <end position="22"/>
    </location>
</feature>
<reference evidence="12" key="1">
    <citation type="submission" date="2015-10" db="EMBL/GenBank/DDBJ databases">
        <authorList>
            <person name="Regsiter A."/>
            <person name="william w."/>
        </authorList>
    </citation>
    <scope>NUCLEOTIDE SEQUENCE</scope>
    <source>
        <strain evidence="12">Montdore</strain>
    </source>
</reference>
<dbReference type="AlphaFoldDB" id="A0A292PWP8"/>
<comment type="catalytic activity">
    <reaction evidence="9">
        <text>1D-myo-inositol 1,3,4,5,6-pentakisphosphate + ATP = 1D-myo-inositol hexakisphosphate + ADP + H(+)</text>
        <dbReference type="Rhea" id="RHEA:20313"/>
        <dbReference type="ChEBI" id="CHEBI:15378"/>
        <dbReference type="ChEBI" id="CHEBI:30616"/>
        <dbReference type="ChEBI" id="CHEBI:57733"/>
        <dbReference type="ChEBI" id="CHEBI:58130"/>
        <dbReference type="ChEBI" id="CHEBI:456216"/>
        <dbReference type="EC" id="2.7.1.158"/>
    </reaction>
</comment>
<accession>A0A292PWP8</accession>
<dbReference type="GO" id="GO:0032958">
    <property type="term" value="P:inositol phosphate biosynthetic process"/>
    <property type="evidence" value="ECO:0007669"/>
    <property type="project" value="TreeGrafter"/>
</dbReference>